<keyword evidence="2" id="KW-1185">Reference proteome</keyword>
<gene>
    <name evidence="1" type="primary">ALKBH8_1</name>
    <name evidence="1" type="ORF">DSO57_1031545</name>
</gene>
<keyword evidence="1" id="KW-0489">Methyltransferase</keyword>
<dbReference type="EMBL" id="QTSX02005198">
    <property type="protein sequence ID" value="KAJ9060376.1"/>
    <property type="molecule type" value="Genomic_DNA"/>
</dbReference>
<dbReference type="EC" id="2.1.1.229" evidence="1"/>
<evidence type="ECO:0000313" key="2">
    <source>
        <dbReference type="Proteomes" id="UP001165960"/>
    </source>
</evidence>
<proteinExistence type="predicted"/>
<organism evidence="1 2">
    <name type="scientific">Entomophthora muscae</name>
    <dbReference type="NCBI Taxonomy" id="34485"/>
    <lineage>
        <taxon>Eukaryota</taxon>
        <taxon>Fungi</taxon>
        <taxon>Fungi incertae sedis</taxon>
        <taxon>Zoopagomycota</taxon>
        <taxon>Entomophthoromycotina</taxon>
        <taxon>Entomophthoromycetes</taxon>
        <taxon>Entomophthorales</taxon>
        <taxon>Entomophthoraceae</taxon>
        <taxon>Entomophthora</taxon>
    </lineage>
</organism>
<comment type="caution">
    <text evidence="1">The sequence shown here is derived from an EMBL/GenBank/DDBJ whole genome shotgun (WGS) entry which is preliminary data.</text>
</comment>
<sequence>MLPSQDINLPYKTIKKREQSILTVKKLLHKCSHLDIFSQEPTPLICLTNVGFGGLGGVPQPIVEAFLEKYEGYIKVIMTLGKVLCFPSFLYSWNFSHSSYKSYLYTIQMPFCFVWFSSAEYATAFKNTLDYKPSPELSNKHLFIEFANPEILQTSNFSTNDVADVPGLTYIDDFITEEEEATILENAHDFSSWEVVKNRFVKHYGWTYDYKKFHAGLQLEQGFPSYINPILDRFYALPVGKLSPKLNQLTISHYPIGAGIPPHCDSHTAFYDTILLVSLASSVLMEFRSGSKMRILHLRRRSLTVLQRDARYGWEHAIRLRKSDLLPSGELLERQVRVSLTLRRIQESPDCNCSFPNLCDRNKIISSQDKA</sequence>
<accession>A0ACC2SD84</accession>
<dbReference type="Proteomes" id="UP001165960">
    <property type="component" value="Unassembled WGS sequence"/>
</dbReference>
<name>A0ACC2SD84_9FUNG</name>
<reference evidence="1" key="1">
    <citation type="submission" date="2022-04" db="EMBL/GenBank/DDBJ databases">
        <title>Genome of the entomopathogenic fungus Entomophthora muscae.</title>
        <authorList>
            <person name="Elya C."/>
            <person name="Lovett B.R."/>
            <person name="Lee E."/>
            <person name="Macias A.M."/>
            <person name="Hajek A.E."/>
            <person name="De Bivort B.L."/>
            <person name="Kasson M.T."/>
            <person name="De Fine Licht H.H."/>
            <person name="Stajich J.E."/>
        </authorList>
    </citation>
    <scope>NUCLEOTIDE SEQUENCE</scope>
    <source>
        <strain evidence="1">Berkeley</strain>
    </source>
</reference>
<keyword evidence="1" id="KW-0808">Transferase</keyword>
<protein>
    <submittedName>
        <fullName evidence="1">Alkylated DNA repair protein alkB 8</fullName>
        <ecNumber evidence="1">2.1.1.229</ecNumber>
    </submittedName>
</protein>
<evidence type="ECO:0000313" key="1">
    <source>
        <dbReference type="EMBL" id="KAJ9060376.1"/>
    </source>
</evidence>